<evidence type="ECO:0000256" key="4">
    <source>
        <dbReference type="ARBA" id="ARBA00022989"/>
    </source>
</evidence>
<feature type="transmembrane region" description="Helical" evidence="6">
    <location>
        <begin position="176"/>
        <end position="197"/>
    </location>
</feature>
<evidence type="ECO:0000256" key="6">
    <source>
        <dbReference type="SAM" id="Phobius"/>
    </source>
</evidence>
<sequence>MSASLAILVDWRGHRPAFLALKPLTTLLVVALAATNTTGMENLVLLAALLLCLLGDIAIMQETQRGFLGGLLSFLLAHLILIALFLHRADAMPLLAMHYAVPLAVCVFAAIGAALVPALRQIDRPAALVYTAVLLTMSFAAFRFSTLAGFGAAMFVLSDAVLAYKTFRHDSRIAQAIVLTTYWLAITLIVDAFPASLI</sequence>
<feature type="transmembrane region" description="Helical" evidence="6">
    <location>
        <begin position="67"/>
        <end position="87"/>
    </location>
</feature>
<reference evidence="7 8" key="1">
    <citation type="submission" date="2023-09" db="EMBL/GenBank/DDBJ databases">
        <authorList>
            <person name="Rey-Velasco X."/>
        </authorList>
    </citation>
    <scope>NUCLEOTIDE SEQUENCE [LARGE SCALE GENOMIC DNA]</scope>
    <source>
        <strain evidence="7 8">W345</strain>
    </source>
</reference>
<evidence type="ECO:0000313" key="7">
    <source>
        <dbReference type="EMBL" id="MDT0498826.1"/>
    </source>
</evidence>
<dbReference type="EMBL" id="JAVRIC010000027">
    <property type="protein sequence ID" value="MDT0498826.1"/>
    <property type="molecule type" value="Genomic_DNA"/>
</dbReference>
<organism evidence="7 8">
    <name type="scientific">Banduia mediterranea</name>
    <dbReference type="NCBI Taxonomy" id="3075609"/>
    <lineage>
        <taxon>Bacteria</taxon>
        <taxon>Pseudomonadati</taxon>
        <taxon>Pseudomonadota</taxon>
        <taxon>Gammaproteobacteria</taxon>
        <taxon>Nevskiales</taxon>
        <taxon>Algiphilaceae</taxon>
        <taxon>Banduia</taxon>
    </lineage>
</organism>
<proteinExistence type="inferred from homology"/>
<keyword evidence="3 6" id="KW-0812">Transmembrane</keyword>
<comment type="similarity">
    <text evidence="2">Belongs to the TMEM86 family.</text>
</comment>
<feature type="transmembrane region" description="Helical" evidence="6">
    <location>
        <begin position="99"/>
        <end position="119"/>
    </location>
</feature>
<keyword evidence="8" id="KW-1185">Reference proteome</keyword>
<evidence type="ECO:0000256" key="2">
    <source>
        <dbReference type="ARBA" id="ARBA00007375"/>
    </source>
</evidence>
<name>A0ABU2WNA5_9GAMM</name>
<gene>
    <name evidence="7" type="ORF">RM530_15865</name>
</gene>
<dbReference type="PANTHER" id="PTHR31885">
    <property type="entry name" value="GH04784P"/>
    <property type="match status" value="1"/>
</dbReference>
<feature type="transmembrane region" description="Helical" evidence="6">
    <location>
        <begin position="43"/>
        <end position="60"/>
    </location>
</feature>
<evidence type="ECO:0000256" key="1">
    <source>
        <dbReference type="ARBA" id="ARBA00004141"/>
    </source>
</evidence>
<keyword evidence="4 6" id="KW-1133">Transmembrane helix</keyword>
<evidence type="ECO:0000256" key="3">
    <source>
        <dbReference type="ARBA" id="ARBA00022692"/>
    </source>
</evidence>
<dbReference type="Pfam" id="PF07947">
    <property type="entry name" value="YhhN"/>
    <property type="match status" value="1"/>
</dbReference>
<evidence type="ECO:0000256" key="5">
    <source>
        <dbReference type="ARBA" id="ARBA00023136"/>
    </source>
</evidence>
<comment type="caution">
    <text evidence="7">The sequence shown here is derived from an EMBL/GenBank/DDBJ whole genome shotgun (WGS) entry which is preliminary data.</text>
</comment>
<keyword evidence="5 6" id="KW-0472">Membrane</keyword>
<comment type="subcellular location">
    <subcellularLocation>
        <location evidence="1">Membrane</location>
        <topology evidence="1">Multi-pass membrane protein</topology>
    </subcellularLocation>
</comment>
<dbReference type="PANTHER" id="PTHR31885:SF6">
    <property type="entry name" value="GH04784P"/>
    <property type="match status" value="1"/>
</dbReference>
<dbReference type="InterPro" id="IPR012506">
    <property type="entry name" value="TMEM86B-like"/>
</dbReference>
<dbReference type="Proteomes" id="UP001254608">
    <property type="component" value="Unassembled WGS sequence"/>
</dbReference>
<protein>
    <submittedName>
        <fullName evidence="7">Lysoplasmalogenase family protein</fullName>
    </submittedName>
</protein>
<accession>A0ABU2WNA5</accession>
<dbReference type="RefSeq" id="WP_311366238.1">
    <property type="nucleotide sequence ID" value="NZ_JAVRIC010000027.1"/>
</dbReference>
<evidence type="ECO:0000313" key="8">
    <source>
        <dbReference type="Proteomes" id="UP001254608"/>
    </source>
</evidence>